<keyword evidence="1" id="KW-1133">Transmembrane helix</keyword>
<keyword evidence="4" id="KW-1185">Reference proteome</keyword>
<protein>
    <recommendedName>
        <fullName evidence="2">RNase H type-1 domain-containing protein</fullName>
    </recommendedName>
</protein>
<evidence type="ECO:0000313" key="3">
    <source>
        <dbReference type="EMBL" id="KAK3193873.1"/>
    </source>
</evidence>
<evidence type="ECO:0000256" key="1">
    <source>
        <dbReference type="SAM" id="Phobius"/>
    </source>
</evidence>
<sequence>MLVRSWALPLNLIACISAQIDVAIVVLHGIIFAVDSGSLPAVIESDAKSVVDLINDRNTPVADILVLLSRYPISVSFTNRGANCAMHSLAKMSITLSNDRFWQHTGPPLQIYIYIYIYIYIFIFLSVRTDRII</sequence>
<dbReference type="InterPro" id="IPR002156">
    <property type="entry name" value="RNaseH_domain"/>
</dbReference>
<dbReference type="Pfam" id="PF13456">
    <property type="entry name" value="RVT_3"/>
    <property type="match status" value="1"/>
</dbReference>
<comment type="caution">
    <text evidence="3">The sequence shown here is derived from an EMBL/GenBank/DDBJ whole genome shotgun (WGS) entry which is preliminary data.</text>
</comment>
<feature type="transmembrane region" description="Helical" evidence="1">
    <location>
        <begin position="109"/>
        <end position="127"/>
    </location>
</feature>
<evidence type="ECO:0000313" key="4">
    <source>
        <dbReference type="Proteomes" id="UP001281410"/>
    </source>
</evidence>
<dbReference type="Proteomes" id="UP001281410">
    <property type="component" value="Unassembled WGS sequence"/>
</dbReference>
<proteinExistence type="predicted"/>
<keyword evidence="1" id="KW-0812">Transmembrane</keyword>
<dbReference type="AlphaFoldDB" id="A0AAD9ZWV1"/>
<dbReference type="GO" id="GO:0003676">
    <property type="term" value="F:nucleic acid binding"/>
    <property type="evidence" value="ECO:0007669"/>
    <property type="project" value="InterPro"/>
</dbReference>
<feature type="transmembrane region" description="Helical" evidence="1">
    <location>
        <begin position="12"/>
        <end position="34"/>
    </location>
</feature>
<dbReference type="GO" id="GO:0004523">
    <property type="term" value="F:RNA-DNA hybrid ribonuclease activity"/>
    <property type="evidence" value="ECO:0007669"/>
    <property type="project" value="InterPro"/>
</dbReference>
<keyword evidence="1" id="KW-0472">Membrane</keyword>
<evidence type="ECO:0000259" key="2">
    <source>
        <dbReference type="Pfam" id="PF13456"/>
    </source>
</evidence>
<dbReference type="EMBL" id="JANJYJ010000008">
    <property type="protein sequence ID" value="KAK3193873.1"/>
    <property type="molecule type" value="Genomic_DNA"/>
</dbReference>
<gene>
    <name evidence="3" type="ORF">Dsin_025183</name>
</gene>
<name>A0AAD9ZWV1_9ROSI</name>
<accession>A0AAD9ZWV1</accession>
<reference evidence="3" key="1">
    <citation type="journal article" date="2023" name="Plant J.">
        <title>Genome sequences and population genomics provide insights into the demographic history, inbreeding, and mutation load of two 'living fossil' tree species of Dipteronia.</title>
        <authorList>
            <person name="Feng Y."/>
            <person name="Comes H.P."/>
            <person name="Chen J."/>
            <person name="Zhu S."/>
            <person name="Lu R."/>
            <person name="Zhang X."/>
            <person name="Li P."/>
            <person name="Qiu J."/>
            <person name="Olsen K.M."/>
            <person name="Qiu Y."/>
        </authorList>
    </citation>
    <scope>NUCLEOTIDE SEQUENCE</scope>
    <source>
        <strain evidence="3">NBL</strain>
    </source>
</reference>
<organism evidence="3 4">
    <name type="scientific">Dipteronia sinensis</name>
    <dbReference type="NCBI Taxonomy" id="43782"/>
    <lineage>
        <taxon>Eukaryota</taxon>
        <taxon>Viridiplantae</taxon>
        <taxon>Streptophyta</taxon>
        <taxon>Embryophyta</taxon>
        <taxon>Tracheophyta</taxon>
        <taxon>Spermatophyta</taxon>
        <taxon>Magnoliopsida</taxon>
        <taxon>eudicotyledons</taxon>
        <taxon>Gunneridae</taxon>
        <taxon>Pentapetalae</taxon>
        <taxon>rosids</taxon>
        <taxon>malvids</taxon>
        <taxon>Sapindales</taxon>
        <taxon>Sapindaceae</taxon>
        <taxon>Hippocastanoideae</taxon>
        <taxon>Acereae</taxon>
        <taxon>Dipteronia</taxon>
    </lineage>
</organism>
<feature type="domain" description="RNase H type-1" evidence="2">
    <location>
        <begin position="26"/>
        <end position="92"/>
    </location>
</feature>